<dbReference type="GO" id="GO:0005667">
    <property type="term" value="C:transcription regulator complex"/>
    <property type="evidence" value="ECO:0007669"/>
    <property type="project" value="TreeGrafter"/>
</dbReference>
<evidence type="ECO:0000313" key="6">
    <source>
        <dbReference type="EMBL" id="JAD77245.1"/>
    </source>
</evidence>
<evidence type="ECO:0000256" key="4">
    <source>
        <dbReference type="ARBA" id="ARBA00023163"/>
    </source>
</evidence>
<reference evidence="6" key="1">
    <citation type="submission" date="2014-09" db="EMBL/GenBank/DDBJ databases">
        <authorList>
            <person name="Magalhaes I.L.F."/>
            <person name="Oliveira U."/>
            <person name="Santos F.R."/>
            <person name="Vidigal T.H.D.A."/>
            <person name="Brescovit A.D."/>
            <person name="Santos A.J."/>
        </authorList>
    </citation>
    <scope>NUCLEOTIDE SEQUENCE</scope>
    <source>
        <tissue evidence="6">Shoot tissue taken approximately 20 cm above the soil surface</tissue>
    </source>
</reference>
<protein>
    <submittedName>
        <fullName evidence="6">Uncharacterized protein</fullName>
    </submittedName>
</protein>
<proteinExistence type="inferred from homology"/>
<evidence type="ECO:0000256" key="3">
    <source>
        <dbReference type="ARBA" id="ARBA00023015"/>
    </source>
</evidence>
<accession>A0A0A9CV37</accession>
<dbReference type="InterPro" id="IPR021629">
    <property type="entry name" value="Mediator_Med23"/>
</dbReference>
<keyword evidence="4" id="KW-0804">Transcription</keyword>
<evidence type="ECO:0000256" key="5">
    <source>
        <dbReference type="ARBA" id="ARBA00023242"/>
    </source>
</evidence>
<sequence length="71" mass="8296">MATSQHTWSEKTLRYFPPLLRDFLMGRMDKRGQAIQAWQQVSFSYLWGWVFGHLYTTTTTTTKPLVPSKLG</sequence>
<keyword evidence="3" id="KW-0805">Transcription regulation</keyword>
<reference evidence="6" key="2">
    <citation type="journal article" date="2015" name="Data Brief">
        <title>Shoot transcriptome of the giant reed, Arundo donax.</title>
        <authorList>
            <person name="Barrero R.A."/>
            <person name="Guerrero F.D."/>
            <person name="Moolhuijzen P."/>
            <person name="Goolsby J.A."/>
            <person name="Tidwell J."/>
            <person name="Bellgard S.E."/>
            <person name="Bellgard M.I."/>
        </authorList>
    </citation>
    <scope>NUCLEOTIDE SEQUENCE</scope>
    <source>
        <tissue evidence="6">Shoot tissue taken approximately 20 cm above the soil surface</tissue>
    </source>
</reference>
<dbReference type="GO" id="GO:0010628">
    <property type="term" value="P:positive regulation of gene expression"/>
    <property type="evidence" value="ECO:0007669"/>
    <property type="project" value="TreeGrafter"/>
</dbReference>
<dbReference type="EMBL" id="GBRH01220650">
    <property type="protein sequence ID" value="JAD77245.1"/>
    <property type="molecule type" value="Transcribed_RNA"/>
</dbReference>
<name>A0A0A9CV37_ARUDO</name>
<dbReference type="PANTHER" id="PTHR12691:SF10">
    <property type="entry name" value="MEDIATOR OF RNA POLYMERASE II TRANSCRIPTION SUBUNIT 23"/>
    <property type="match status" value="1"/>
</dbReference>
<dbReference type="GO" id="GO:0006357">
    <property type="term" value="P:regulation of transcription by RNA polymerase II"/>
    <property type="evidence" value="ECO:0007669"/>
    <property type="project" value="TreeGrafter"/>
</dbReference>
<evidence type="ECO:0000256" key="2">
    <source>
        <dbReference type="ARBA" id="ARBA00010222"/>
    </source>
</evidence>
<comment type="subcellular location">
    <subcellularLocation>
        <location evidence="1">Nucleus</location>
    </subcellularLocation>
</comment>
<keyword evidence="5" id="KW-0539">Nucleus</keyword>
<organism evidence="6">
    <name type="scientific">Arundo donax</name>
    <name type="common">Giant reed</name>
    <name type="synonym">Donax arundinaceus</name>
    <dbReference type="NCBI Taxonomy" id="35708"/>
    <lineage>
        <taxon>Eukaryota</taxon>
        <taxon>Viridiplantae</taxon>
        <taxon>Streptophyta</taxon>
        <taxon>Embryophyta</taxon>
        <taxon>Tracheophyta</taxon>
        <taxon>Spermatophyta</taxon>
        <taxon>Magnoliopsida</taxon>
        <taxon>Liliopsida</taxon>
        <taxon>Poales</taxon>
        <taxon>Poaceae</taxon>
        <taxon>PACMAD clade</taxon>
        <taxon>Arundinoideae</taxon>
        <taxon>Arundineae</taxon>
        <taxon>Arundo</taxon>
    </lineage>
</organism>
<dbReference type="AlphaFoldDB" id="A0A0A9CV37"/>
<dbReference type="GO" id="GO:0016592">
    <property type="term" value="C:mediator complex"/>
    <property type="evidence" value="ECO:0007669"/>
    <property type="project" value="TreeGrafter"/>
</dbReference>
<dbReference type="PANTHER" id="PTHR12691">
    <property type="entry name" value="MEDIATOR OF RNA POLYMERASE II TRANSCRIPTION SUBUNIT 23"/>
    <property type="match status" value="1"/>
</dbReference>
<comment type="similarity">
    <text evidence="2">Belongs to the Mediator complex subunit 23 family.</text>
</comment>
<evidence type="ECO:0000256" key="1">
    <source>
        <dbReference type="ARBA" id="ARBA00004123"/>
    </source>
</evidence>